<dbReference type="InterPro" id="IPR014718">
    <property type="entry name" value="GH-type_carb-bd"/>
</dbReference>
<dbReference type="EMBL" id="JACSQV010000018">
    <property type="protein sequence ID" value="MBD7919959.1"/>
    <property type="molecule type" value="Genomic_DNA"/>
</dbReference>
<keyword evidence="2" id="KW-1185">Reference proteome</keyword>
<dbReference type="InterPro" id="IPR027839">
    <property type="entry name" value="DUF4432"/>
</dbReference>
<evidence type="ECO:0000313" key="1">
    <source>
        <dbReference type="EMBL" id="MBD7919959.1"/>
    </source>
</evidence>
<accession>A0ABR8QI26</accession>
<dbReference type="Proteomes" id="UP000604241">
    <property type="component" value="Unassembled WGS sequence"/>
</dbReference>
<dbReference type="CDD" id="cd09023">
    <property type="entry name" value="Aldose_epim_Ec_c4013"/>
    <property type="match status" value="1"/>
</dbReference>
<sequence length="335" mass="35847">MTRAAGDPDVALRRLVGDPAQLVHVERLVRDDGPGRGAPVLLVRNPRGLSFEVLLDRAMDVGWADAPGLPLAWRSARGPVASQRYEPQGTGWTRTFGGGLLSTCGLASTGMPSTVDGVHHPLHGRVGHIPAEHVRWGTVTLDGVPAVEIRGEVVEADLGAPPLRLRRRLLARTDRPELWIEDVVTNEGFAPAPHMFRHHLNLGYPLVRPGTVVSATATPVGTRDGGEAPTLPWTLDVAADGAGEETVLYCRPAPGPTATVTVSAPDGTRVEVEQETDGWPLLVLWRDPRPGTNVLGVEPSTSRDAGRARAEQDGEVRVLPPGGEVRYRTVVRVLA</sequence>
<dbReference type="Gene3D" id="2.70.98.10">
    <property type="match status" value="1"/>
</dbReference>
<evidence type="ECO:0000313" key="2">
    <source>
        <dbReference type="Proteomes" id="UP000604241"/>
    </source>
</evidence>
<proteinExistence type="predicted"/>
<organism evidence="1 2">
    <name type="scientific">Cellulomonas avistercoris</name>
    <dbReference type="NCBI Taxonomy" id="2762242"/>
    <lineage>
        <taxon>Bacteria</taxon>
        <taxon>Bacillati</taxon>
        <taxon>Actinomycetota</taxon>
        <taxon>Actinomycetes</taxon>
        <taxon>Micrococcales</taxon>
        <taxon>Cellulomonadaceae</taxon>
        <taxon>Cellulomonas</taxon>
    </lineage>
</organism>
<reference evidence="1 2" key="1">
    <citation type="submission" date="2020-08" db="EMBL/GenBank/DDBJ databases">
        <title>A Genomic Blueprint of the Chicken Gut Microbiome.</title>
        <authorList>
            <person name="Gilroy R."/>
            <person name="Ravi A."/>
            <person name="Getino M."/>
            <person name="Pursley I."/>
            <person name="Horton D.L."/>
            <person name="Alikhan N.-F."/>
            <person name="Baker D."/>
            <person name="Gharbi K."/>
            <person name="Hall N."/>
            <person name="Watson M."/>
            <person name="Adriaenssens E.M."/>
            <person name="Foster-Nyarko E."/>
            <person name="Jarju S."/>
            <person name="Secka A."/>
            <person name="Antonio M."/>
            <person name="Oren A."/>
            <person name="Chaudhuri R."/>
            <person name="La Ragione R.M."/>
            <person name="Hildebrand F."/>
            <person name="Pallen M.J."/>
        </authorList>
    </citation>
    <scope>NUCLEOTIDE SEQUENCE [LARGE SCALE GENOMIC DNA]</scope>
    <source>
        <strain evidence="1 2">Sa3CUA2</strain>
    </source>
</reference>
<gene>
    <name evidence="1" type="ORF">H9657_16935</name>
</gene>
<dbReference type="RefSeq" id="WP_191784608.1">
    <property type="nucleotide sequence ID" value="NZ_JACSQV010000018.1"/>
</dbReference>
<protein>
    <submittedName>
        <fullName evidence="1">DUF4432 family protein</fullName>
    </submittedName>
</protein>
<name>A0ABR8QI26_9CELL</name>
<dbReference type="Pfam" id="PF14486">
    <property type="entry name" value="DUF4432"/>
    <property type="match status" value="1"/>
</dbReference>
<comment type="caution">
    <text evidence="1">The sequence shown here is derived from an EMBL/GenBank/DDBJ whole genome shotgun (WGS) entry which is preliminary data.</text>
</comment>